<keyword evidence="7 13" id="KW-0963">Cytoplasm</keyword>
<comment type="catalytic activity">
    <reaction evidence="1 13">
        <text>(R)-pantothenate + ATP = (R)-4'-phosphopantothenate + ADP + H(+)</text>
        <dbReference type="Rhea" id="RHEA:16373"/>
        <dbReference type="ChEBI" id="CHEBI:10986"/>
        <dbReference type="ChEBI" id="CHEBI:15378"/>
        <dbReference type="ChEBI" id="CHEBI:29032"/>
        <dbReference type="ChEBI" id="CHEBI:30616"/>
        <dbReference type="ChEBI" id="CHEBI:456216"/>
        <dbReference type="EC" id="2.7.1.33"/>
    </reaction>
</comment>
<reference evidence="16" key="3">
    <citation type="journal article" date="2021" name="PeerJ">
        <title>Extensive microbial diversity within the chicken gut microbiome revealed by metagenomics and culture.</title>
        <authorList>
            <person name="Gilroy R."/>
            <person name="Ravi A."/>
            <person name="Getino M."/>
            <person name="Pursley I."/>
            <person name="Horton D.L."/>
            <person name="Alikhan N.F."/>
            <person name="Baker D."/>
            <person name="Gharbi K."/>
            <person name="Hall N."/>
            <person name="Watson M."/>
            <person name="Adriaenssens E.M."/>
            <person name="Foster-Nyarko E."/>
            <person name="Jarju S."/>
            <person name="Secka A."/>
            <person name="Antonio M."/>
            <person name="Oren A."/>
            <person name="Chaudhuri R.R."/>
            <person name="La Ragione R."/>
            <person name="Hildebrand F."/>
            <person name="Pallen M.J."/>
        </authorList>
    </citation>
    <scope>NUCLEOTIDE SEQUENCE</scope>
    <source>
        <strain evidence="16">CHK149-3286</strain>
    </source>
</reference>
<dbReference type="OrthoDB" id="1550976at2"/>
<accession>A0A151A2S2</accession>
<dbReference type="GO" id="GO:0005737">
    <property type="term" value="C:cytoplasm"/>
    <property type="evidence" value="ECO:0007669"/>
    <property type="project" value="UniProtKB-SubCell"/>
</dbReference>
<evidence type="ECO:0000256" key="1">
    <source>
        <dbReference type="ARBA" id="ARBA00001206"/>
    </source>
</evidence>
<dbReference type="UniPathway" id="UPA00241">
    <property type="reaction ID" value="UER00352"/>
</dbReference>
<keyword evidence="12 13" id="KW-0173">Coenzyme A biosynthesis</keyword>
<comment type="similarity">
    <text evidence="4 13">Belongs to the prokaryotic pantothenate kinase family.</text>
</comment>
<dbReference type="PANTHER" id="PTHR10285">
    <property type="entry name" value="URIDINE KINASE"/>
    <property type="match status" value="1"/>
</dbReference>
<evidence type="ECO:0000313" key="19">
    <source>
        <dbReference type="Proteomes" id="UP000321040"/>
    </source>
</evidence>
<dbReference type="Gene3D" id="3.40.50.300">
    <property type="entry name" value="P-loop containing nucleotide triphosphate hydrolases"/>
    <property type="match status" value="1"/>
</dbReference>
<dbReference type="NCBIfam" id="TIGR00554">
    <property type="entry name" value="panK_bact"/>
    <property type="match status" value="1"/>
</dbReference>
<keyword evidence="8 16" id="KW-0808">Transferase</keyword>
<dbReference type="EMBL" id="DYVT01000004">
    <property type="protein sequence ID" value="HJF66707.1"/>
    <property type="molecule type" value="Genomic_DNA"/>
</dbReference>
<evidence type="ECO:0000313" key="15">
    <source>
        <dbReference type="EMBL" id="GEP81579.1"/>
    </source>
</evidence>
<evidence type="ECO:0000313" key="18">
    <source>
        <dbReference type="Proteomes" id="UP000075418"/>
    </source>
</evidence>
<accession>A0A2T4RBP2</accession>
<dbReference type="InterPro" id="IPR004566">
    <property type="entry name" value="PanK"/>
</dbReference>
<evidence type="ECO:0000256" key="7">
    <source>
        <dbReference type="ARBA" id="ARBA00022490"/>
    </source>
</evidence>
<keyword evidence="10 17" id="KW-0418">Kinase</keyword>
<name>A0A151A2S2_9STAP</name>
<feature type="domain" description="Phosphoribulokinase/uridine kinase" evidence="14">
    <location>
        <begin position="78"/>
        <end position="225"/>
    </location>
</feature>
<dbReference type="GeneID" id="69904281"/>
<dbReference type="PIRSF" id="PIRSF000545">
    <property type="entry name" value="Pantothenate_kin"/>
    <property type="match status" value="1"/>
</dbReference>
<dbReference type="Pfam" id="PF00485">
    <property type="entry name" value="PRK"/>
    <property type="match status" value="1"/>
</dbReference>
<evidence type="ECO:0000259" key="14">
    <source>
        <dbReference type="Pfam" id="PF00485"/>
    </source>
</evidence>
<proteinExistence type="inferred from homology"/>
<keyword evidence="9" id="KW-0547">Nucleotide-binding</keyword>
<reference evidence="17 18" key="1">
    <citation type="submission" date="2016-02" db="EMBL/GenBank/DDBJ databases">
        <title>Draft genome sequence of hydrocarbon degrading Staphylococcus saprophyticus Strain CNV2, isolated from crude-oil contaminated soil from Noonmati Oil Refinery, Guwahati, Assam, India.</title>
        <authorList>
            <person name="Mukherjee A."/>
            <person name="Chettri B."/>
            <person name="Langpoklakpam J."/>
            <person name="Singh A.K."/>
            <person name="Chattopadhyay D.J."/>
        </authorList>
    </citation>
    <scope>NUCLEOTIDE SEQUENCE [LARGE SCALE GENOMIC DNA]</scope>
    <source>
        <strain evidence="17 18">CNV2</strain>
    </source>
</reference>
<protein>
    <recommendedName>
        <fullName evidence="6 13">Pantothenate kinase</fullName>
        <ecNumber evidence="5 13">2.7.1.33</ecNumber>
    </recommendedName>
</protein>
<dbReference type="EMBL" id="LUGM01000002">
    <property type="protein sequence ID" value="KYH13613.1"/>
    <property type="molecule type" value="Genomic_DNA"/>
</dbReference>
<comment type="subcellular location">
    <subcellularLocation>
        <location evidence="2 13">Cytoplasm</location>
    </subcellularLocation>
</comment>
<evidence type="ECO:0000256" key="8">
    <source>
        <dbReference type="ARBA" id="ARBA00022679"/>
    </source>
</evidence>
<dbReference type="KEGG" id="skl:C7J89_02935"/>
<dbReference type="Proteomes" id="UP000321040">
    <property type="component" value="Unassembled WGS sequence"/>
</dbReference>
<dbReference type="GO" id="GO:0005524">
    <property type="term" value="F:ATP binding"/>
    <property type="evidence" value="ECO:0007669"/>
    <property type="project" value="UniProtKB-KW"/>
</dbReference>
<dbReference type="InterPro" id="IPR027417">
    <property type="entry name" value="P-loop_NTPase"/>
</dbReference>
<keyword evidence="11" id="KW-0067">ATP-binding</keyword>
<dbReference type="RefSeq" id="WP_061853844.1">
    <property type="nucleotide sequence ID" value="NZ_BKAQ01000005.1"/>
</dbReference>
<evidence type="ECO:0000256" key="2">
    <source>
        <dbReference type="ARBA" id="ARBA00004496"/>
    </source>
</evidence>
<sequence length="299" mass="35026">MEFSKKQWQNIDSSVDINLEDLDFESLLSLNDYATKQEIKALYFPLIEMLSEKTRRHKEYINYIQQKIVDRKRTIPFVIGVSGGVAAGKSTVARLLAELLSKHNPDWKVDLITTDGYILPKKELLAQDIMSKKGFPESYESNTLIQHLKSIKDGEKVPTYTYSHLTYDRLKDDFHYVDQPDILIIEGVNIFQVYGHTEQLVSDYIDYKIFLDVSLDLMKSWYIQRFLKLQESAFQKPESHFYQYKNLSRDEAIKLATQLWTDINEPNVINNIYPTKSRADLILHKAENHTIDNLIFNQF</sequence>
<reference evidence="16" key="4">
    <citation type="submission" date="2021-09" db="EMBL/GenBank/DDBJ databases">
        <authorList>
            <person name="Gilroy R."/>
        </authorList>
    </citation>
    <scope>NUCLEOTIDE SEQUENCE</scope>
    <source>
        <strain evidence="16">CHK149-3286</strain>
    </source>
</reference>
<evidence type="ECO:0000256" key="12">
    <source>
        <dbReference type="ARBA" id="ARBA00022993"/>
    </source>
</evidence>
<evidence type="ECO:0000256" key="11">
    <source>
        <dbReference type="ARBA" id="ARBA00022840"/>
    </source>
</evidence>
<dbReference type="Proteomes" id="UP000706163">
    <property type="component" value="Unassembled WGS sequence"/>
</dbReference>
<dbReference type="GO" id="GO:0004594">
    <property type="term" value="F:pantothenate kinase activity"/>
    <property type="evidence" value="ECO:0007669"/>
    <property type="project" value="UniProtKB-EC"/>
</dbReference>
<comment type="pathway">
    <text evidence="3 13">Cofactor biosynthesis; coenzyme A biosynthesis; CoA from (R)-pantothenate: step 1/5.</text>
</comment>
<evidence type="ECO:0000256" key="3">
    <source>
        <dbReference type="ARBA" id="ARBA00005225"/>
    </source>
</evidence>
<evidence type="ECO:0000256" key="6">
    <source>
        <dbReference type="ARBA" id="ARBA00015080"/>
    </source>
</evidence>
<dbReference type="GO" id="GO:0015937">
    <property type="term" value="P:coenzyme A biosynthetic process"/>
    <property type="evidence" value="ECO:0007669"/>
    <property type="project" value="UniProtKB-UniPathway"/>
</dbReference>
<dbReference type="Proteomes" id="UP000075418">
    <property type="component" value="Unassembled WGS sequence"/>
</dbReference>
<evidence type="ECO:0000256" key="5">
    <source>
        <dbReference type="ARBA" id="ARBA00012102"/>
    </source>
</evidence>
<keyword evidence="19" id="KW-1185">Reference proteome</keyword>
<comment type="caution">
    <text evidence="17">The sequence shown here is derived from an EMBL/GenBank/DDBJ whole genome shotgun (WGS) entry which is preliminary data.</text>
</comment>
<evidence type="ECO:0000256" key="10">
    <source>
        <dbReference type="ARBA" id="ARBA00022777"/>
    </source>
</evidence>
<dbReference type="EC" id="2.7.1.33" evidence="5 13"/>
<gene>
    <name evidence="15" type="primary">coaA</name>
    <name evidence="17" type="ORF">A0131_02155</name>
    <name evidence="16" type="ORF">K8V85_00195</name>
    <name evidence="15" type="ORF">SKL01_07570</name>
</gene>
<organism evidence="17 18">
    <name type="scientific">Staphylococcus kloosii</name>
    <dbReference type="NCBI Taxonomy" id="29384"/>
    <lineage>
        <taxon>Bacteria</taxon>
        <taxon>Bacillati</taxon>
        <taxon>Bacillota</taxon>
        <taxon>Bacilli</taxon>
        <taxon>Bacillales</taxon>
        <taxon>Staphylococcaceae</taxon>
        <taxon>Staphylococcus</taxon>
    </lineage>
</organism>
<evidence type="ECO:0000256" key="4">
    <source>
        <dbReference type="ARBA" id="ARBA00006087"/>
    </source>
</evidence>
<dbReference type="EMBL" id="BKAQ01000005">
    <property type="protein sequence ID" value="GEP81579.1"/>
    <property type="molecule type" value="Genomic_DNA"/>
</dbReference>
<evidence type="ECO:0000313" key="17">
    <source>
        <dbReference type="EMBL" id="KYH13613.1"/>
    </source>
</evidence>
<reference evidence="15 19" key="2">
    <citation type="submission" date="2019-07" db="EMBL/GenBank/DDBJ databases">
        <title>Whole genome shotgun sequence of Staphylococcus kloosii NBRC 109624.</title>
        <authorList>
            <person name="Hosoyama A."/>
            <person name="Uohara A."/>
            <person name="Ohji S."/>
            <person name="Ichikawa N."/>
        </authorList>
    </citation>
    <scope>NUCLEOTIDE SEQUENCE [LARGE SCALE GENOMIC DNA]</scope>
    <source>
        <strain evidence="15 19">NBRC 109624</strain>
    </source>
</reference>
<dbReference type="SUPFAM" id="SSF52540">
    <property type="entry name" value="P-loop containing nucleoside triphosphate hydrolases"/>
    <property type="match status" value="1"/>
</dbReference>
<evidence type="ECO:0000313" key="16">
    <source>
        <dbReference type="EMBL" id="HJF66707.1"/>
    </source>
</evidence>
<evidence type="ECO:0000256" key="9">
    <source>
        <dbReference type="ARBA" id="ARBA00022741"/>
    </source>
</evidence>
<evidence type="ECO:0000256" key="13">
    <source>
        <dbReference type="RuleBase" id="RU003530"/>
    </source>
</evidence>
<dbReference type="InterPro" id="IPR006083">
    <property type="entry name" value="PRK/URK"/>
</dbReference>
<dbReference type="AlphaFoldDB" id="A0A151A2S2"/>